<dbReference type="NCBIfam" id="TIGR04056">
    <property type="entry name" value="OMP_RagA_SusC"/>
    <property type="match status" value="1"/>
</dbReference>
<dbReference type="Gene3D" id="2.60.40.1120">
    <property type="entry name" value="Carboxypeptidase-like, regulatory domain"/>
    <property type="match status" value="1"/>
</dbReference>
<gene>
    <name evidence="2" type="ORF">SAMN04488055_1643</name>
</gene>
<organism evidence="2 3">
    <name type="scientific">Chitinophaga niabensis</name>
    <dbReference type="NCBI Taxonomy" id="536979"/>
    <lineage>
        <taxon>Bacteria</taxon>
        <taxon>Pseudomonadati</taxon>
        <taxon>Bacteroidota</taxon>
        <taxon>Chitinophagia</taxon>
        <taxon>Chitinophagales</taxon>
        <taxon>Chitinophagaceae</taxon>
        <taxon>Chitinophaga</taxon>
    </lineage>
</organism>
<dbReference type="InterPro" id="IPR037066">
    <property type="entry name" value="Plug_dom_sf"/>
</dbReference>
<name>A0A1N6EIQ9_9BACT</name>
<dbReference type="STRING" id="536979.SAMN04488055_1643"/>
<accession>A0A1N6EIQ9</accession>
<dbReference type="Pfam" id="PF13715">
    <property type="entry name" value="CarbopepD_reg_2"/>
    <property type="match status" value="1"/>
</dbReference>
<dbReference type="InterPro" id="IPR023996">
    <property type="entry name" value="TonB-dep_OMP_SusC/RagA"/>
</dbReference>
<evidence type="ECO:0000313" key="3">
    <source>
        <dbReference type="Proteomes" id="UP000185003"/>
    </source>
</evidence>
<reference evidence="2 3" key="1">
    <citation type="submission" date="2016-11" db="EMBL/GenBank/DDBJ databases">
        <authorList>
            <person name="Jaros S."/>
            <person name="Januszkiewicz K."/>
            <person name="Wedrychowicz H."/>
        </authorList>
    </citation>
    <scope>NUCLEOTIDE SEQUENCE [LARGE SCALE GENOMIC DNA]</scope>
    <source>
        <strain evidence="2 3">DSM 24787</strain>
    </source>
</reference>
<dbReference type="InterPro" id="IPR008969">
    <property type="entry name" value="CarboxyPept-like_regulatory"/>
</dbReference>
<sequence length="1034" mass="115659">MENLRKRKRAFSSLRRLFGVIFCLLYLPVLGATGNNYETITITGTVTSSDGNALPGVVVQLKGSGTNAITGKDGHFSIKADKDAVLVFTHPEYARREESLTGRTKLSVVLNSGTGNNKDSVYINTLYNNRQLKHNVTGAYSQIYGQPIENNPVINNDNRMQGLLPGLFVMQNNGEPGDEGASQLVRGKRTFRSNSPIVLVDGYERSMDFLDPNEIATITVLKDAAATAQYGLRGGNGIILVTTKRGEEGKIKVSLNARAGIKAPTTEPKFLNSFQYATLYNEALTNDGAAPKYNAADLAKYEKASQGIYENEMDRYLYPNINWYDQYMNPTTVQQRYSLNIQGGSRVAKYFISAGYTDNSGSYKVDKNANTYNTNADFNMITLRSNVDITVNKRFTLTLDIAGRQEQRTYPGSRTDAALRVFRALYKTPPNAFPVFTPGGQLGGTKDFKDNPYGLLNKQGYSLYYVRSMFATLRAKHDLDFITPGLSLRANVAFDSWYDQNTNRSKSFKVYDLRQPNGTVEYLPNGNIKYVETGSDTQMSSGVEYPTTQRVFNTDASLNYDREFGRHAISAYVAMAQRILSDENDGNVPRAYLGANGKVSYSYNKRYLAEFNFGYQGSEQLLASNKFGFFPAASLGWVLSEENFLKDNKWVNFLKLRGSYGITGNDDLGGYFLWYQKYASSGGVNFGYTSISYPGWNENAFALNNVTWEKVKKTNIGIDAVLVKNKVNLSFDYFHERNQDIMIQPALPNIMGIRFPDFPIGIIENKGFEASLGYTDRIGDLEFSINGMLSKANNKVIDRGEEKQRFAYQARTGRPLDAIFGLQALGLFRDQAEINASPTQTFGVVKPGDIKYKDQNGDNQIDAYDEVYLGQGNMPDLQYGAGLGLKYKGFDMNVLFTGQQGTQQNMTGEAIWEFHDNGTVREHHLGRYNPGDAASWENATYPRLSLSNKANNQRTSTYWLTNGAMVRLKSMELGYTLPAGLTSRIKIEKIRFYVNGYNLLTWQSTDLMDTEARSSHYVVYPIQRIINGGLNVTF</sequence>
<dbReference type="RefSeq" id="WP_159442239.1">
    <property type="nucleotide sequence ID" value="NZ_FSRA01000001.1"/>
</dbReference>
<evidence type="ECO:0000259" key="1">
    <source>
        <dbReference type="Pfam" id="PF07715"/>
    </source>
</evidence>
<protein>
    <submittedName>
        <fullName evidence="2">TonB-linked outer membrane protein, SusC/RagA family</fullName>
    </submittedName>
</protein>
<dbReference type="InterPro" id="IPR023997">
    <property type="entry name" value="TonB-dep_OMP_SusC/RagA_CS"/>
</dbReference>
<proteinExistence type="predicted"/>
<evidence type="ECO:0000313" key="2">
    <source>
        <dbReference type="EMBL" id="SIN82915.1"/>
    </source>
</evidence>
<dbReference type="SUPFAM" id="SSF56935">
    <property type="entry name" value="Porins"/>
    <property type="match status" value="1"/>
</dbReference>
<dbReference type="Gene3D" id="2.170.130.10">
    <property type="entry name" value="TonB-dependent receptor, plug domain"/>
    <property type="match status" value="1"/>
</dbReference>
<dbReference type="SUPFAM" id="SSF49464">
    <property type="entry name" value="Carboxypeptidase regulatory domain-like"/>
    <property type="match status" value="1"/>
</dbReference>
<dbReference type="Pfam" id="PF07715">
    <property type="entry name" value="Plug"/>
    <property type="match status" value="1"/>
</dbReference>
<dbReference type="OrthoDB" id="9768177at2"/>
<dbReference type="EMBL" id="FSRA01000001">
    <property type="protein sequence ID" value="SIN82915.1"/>
    <property type="molecule type" value="Genomic_DNA"/>
</dbReference>
<feature type="domain" description="TonB-dependent receptor plug" evidence="1">
    <location>
        <begin position="135"/>
        <end position="238"/>
    </location>
</feature>
<dbReference type="Proteomes" id="UP000185003">
    <property type="component" value="Unassembled WGS sequence"/>
</dbReference>
<keyword evidence="3" id="KW-1185">Reference proteome</keyword>
<dbReference type="NCBIfam" id="TIGR04057">
    <property type="entry name" value="SusC_RagA_signa"/>
    <property type="match status" value="1"/>
</dbReference>
<dbReference type="AlphaFoldDB" id="A0A1N6EIQ9"/>
<dbReference type="InterPro" id="IPR012910">
    <property type="entry name" value="Plug_dom"/>
</dbReference>